<proteinExistence type="predicted"/>
<name>A0ABR8GRJ0_9CYAN</name>
<keyword evidence="2" id="KW-1185">Reference proteome</keyword>
<reference evidence="1 2" key="1">
    <citation type="journal article" date="2020" name="ISME J.">
        <title>Comparative genomics reveals insights into cyanobacterial evolution and habitat adaptation.</title>
        <authorList>
            <person name="Chen M.Y."/>
            <person name="Teng W.K."/>
            <person name="Zhao L."/>
            <person name="Hu C.X."/>
            <person name="Zhou Y.K."/>
            <person name="Han B.P."/>
            <person name="Song L.R."/>
            <person name="Shu W.S."/>
        </authorList>
    </citation>
    <scope>NUCLEOTIDE SEQUENCE [LARGE SCALE GENOMIC DNA]</scope>
    <source>
        <strain evidence="1 2">FACHB-248</strain>
    </source>
</reference>
<sequence>MYTKLLLIAHLFSSYANLPHLIVVGSDLKQMKPSMIVASSPKNQQTTSKGSLQDMLLALGVRETGIQSGAKQYMFENPELGFLGKYQFAEVLLIRLGYYQANVYYGNGSKKNYWQGRWTGKNGIDSKVKFLNSPEVQEKAIREAFAVYWQDINNILKTQGKSINEYLDRKKTFDDKGKSKTITITISGILAGAHLRGPDKVVQLLTSGKVSYDEFGTSILEYVQEFGGYESTLKDFSSL</sequence>
<evidence type="ECO:0000313" key="1">
    <source>
        <dbReference type="EMBL" id="MBD2606077.1"/>
    </source>
</evidence>
<dbReference type="RefSeq" id="WP_029633304.1">
    <property type="nucleotide sequence ID" value="NZ_JACJTA010000034.1"/>
</dbReference>
<accession>A0ABR8GRJ0</accession>
<organism evidence="1 2">
    <name type="scientific">Scytonema hofmannii FACHB-248</name>
    <dbReference type="NCBI Taxonomy" id="1842502"/>
    <lineage>
        <taxon>Bacteria</taxon>
        <taxon>Bacillati</taxon>
        <taxon>Cyanobacteriota</taxon>
        <taxon>Cyanophyceae</taxon>
        <taxon>Nostocales</taxon>
        <taxon>Scytonemataceae</taxon>
        <taxon>Scytonema</taxon>
    </lineage>
</organism>
<comment type="caution">
    <text evidence="1">The sequence shown here is derived from an EMBL/GenBank/DDBJ whole genome shotgun (WGS) entry which is preliminary data.</text>
</comment>
<gene>
    <name evidence="1" type="ORF">H6G81_16475</name>
</gene>
<dbReference type="Proteomes" id="UP000660380">
    <property type="component" value="Unassembled WGS sequence"/>
</dbReference>
<evidence type="ECO:0000313" key="2">
    <source>
        <dbReference type="Proteomes" id="UP000660380"/>
    </source>
</evidence>
<dbReference type="EMBL" id="JACJTA010000034">
    <property type="protein sequence ID" value="MBD2606077.1"/>
    <property type="molecule type" value="Genomic_DNA"/>
</dbReference>
<protein>
    <submittedName>
        <fullName evidence="1">Uncharacterized protein</fullName>
    </submittedName>
</protein>